<evidence type="ECO:0000313" key="7">
    <source>
        <dbReference type="EMBL" id="CAI4015628.1"/>
    </source>
</evidence>
<feature type="transmembrane region" description="Helical" evidence="5">
    <location>
        <begin position="330"/>
        <end position="354"/>
    </location>
</feature>
<comment type="subcellular location">
    <subcellularLocation>
        <location evidence="1">Membrane</location>
        <topology evidence="1">Multi-pass membrane protein</topology>
    </subcellularLocation>
</comment>
<evidence type="ECO:0000259" key="6">
    <source>
        <dbReference type="Pfam" id="PF00520"/>
    </source>
</evidence>
<evidence type="ECO:0000256" key="5">
    <source>
        <dbReference type="SAM" id="Phobius"/>
    </source>
</evidence>
<feature type="transmembrane region" description="Helical" evidence="5">
    <location>
        <begin position="260"/>
        <end position="281"/>
    </location>
</feature>
<dbReference type="GO" id="GO:0005216">
    <property type="term" value="F:monoatomic ion channel activity"/>
    <property type="evidence" value="ECO:0007669"/>
    <property type="project" value="InterPro"/>
</dbReference>
<dbReference type="EMBL" id="CAMXCT030006540">
    <property type="protein sequence ID" value="CAL4802940.1"/>
    <property type="molecule type" value="Genomic_DNA"/>
</dbReference>
<evidence type="ECO:0000256" key="1">
    <source>
        <dbReference type="ARBA" id="ARBA00004141"/>
    </source>
</evidence>
<evidence type="ECO:0000256" key="4">
    <source>
        <dbReference type="ARBA" id="ARBA00023136"/>
    </source>
</evidence>
<comment type="caution">
    <text evidence="7">The sequence shown here is derived from an EMBL/GenBank/DDBJ whole genome shotgun (WGS) entry which is preliminary data.</text>
</comment>
<dbReference type="Pfam" id="PF00520">
    <property type="entry name" value="Ion_trans"/>
    <property type="match status" value="1"/>
</dbReference>
<dbReference type="Gene3D" id="1.10.287.70">
    <property type="match status" value="1"/>
</dbReference>
<feature type="transmembrane region" description="Helical" evidence="5">
    <location>
        <begin position="213"/>
        <end position="239"/>
    </location>
</feature>
<sequence length="665" mass="76532">MPAPEMRPSEYENILRQELTKLQEVLLKQHQLEVARKVDLTFCLAKDDPRGLDARGSIDDEDVGIRMVPMEYHTATFDDQQCETEFESGYAKCMQWQKFTLRLLYGEADSQRAQLALEEDRFVDEEDLQLRPAWNISWQEASKTHRSRNLMGSVRKTHSLKMNEYLWEDTCLGRLVLPPRSKPQMLWTLLGSLFILWDLITIPLEFFQLSDQVGIFTVMGRITMGFWMLDMPMNLFFGVETQGKTEMRILPLARIYCRSYFFLDLAVVSIDVALLMVEFFGEETSDGFRSARFLRTMRLLRLLRLLRAVKLQQELTLLANRFLSVHVFMVAKVVMGLIMMLLVNHIIACLWYGMGSWIMLETGNSWIVRSNMADAGFTESYAASMHWTLTQFTPATNDIAPNSALERLFAVWVILLAMGVFSSFISSITATVSSLRASQAKQFSQRASLLRFFCERNLSADLYGKVEDVLRKEGMFQVRVQETEVELIRGIPETLHQQLHEEMFMAMLTQLRVWPSWAHTEDFHFLRTVCHFCMVEHIAKPMQDAFLPGRTCTEVFIIETGRLCYAPNGKGEVEVDEGEVLCLPTLWAEWKYKGRLCATYGAAYYVGVSSQKFCEVAAEHGGPLWQYLHILGILLLGSIESTKIRTDLTYPETLLELGERATKYA</sequence>
<keyword evidence="2 5" id="KW-0812">Transmembrane</keyword>
<evidence type="ECO:0000256" key="2">
    <source>
        <dbReference type="ARBA" id="ARBA00022692"/>
    </source>
</evidence>
<dbReference type="GO" id="GO:0016020">
    <property type="term" value="C:membrane"/>
    <property type="evidence" value="ECO:0007669"/>
    <property type="project" value="UniProtKB-SubCell"/>
</dbReference>
<dbReference type="PANTHER" id="PTHR47823:SF9">
    <property type="entry name" value="CHROMOSOME UNDETERMINED SCAFFOLD_10, WHOLE GENOME SHOTGUN SEQUENCE"/>
    <property type="match status" value="1"/>
</dbReference>
<gene>
    <name evidence="7" type="ORF">C1SCF055_LOCUS40448</name>
</gene>
<feature type="transmembrane region" description="Helical" evidence="5">
    <location>
        <begin position="186"/>
        <end position="207"/>
    </location>
</feature>
<feature type="domain" description="Ion transport" evidence="6">
    <location>
        <begin position="186"/>
        <end position="438"/>
    </location>
</feature>
<protein>
    <submittedName>
        <fullName evidence="8">Beta-lactamase</fullName>
    </submittedName>
</protein>
<feature type="transmembrane region" description="Helical" evidence="5">
    <location>
        <begin position="409"/>
        <end position="432"/>
    </location>
</feature>
<dbReference type="InterPro" id="IPR005821">
    <property type="entry name" value="Ion_trans_dom"/>
</dbReference>
<organism evidence="7">
    <name type="scientific">Cladocopium goreaui</name>
    <dbReference type="NCBI Taxonomy" id="2562237"/>
    <lineage>
        <taxon>Eukaryota</taxon>
        <taxon>Sar</taxon>
        <taxon>Alveolata</taxon>
        <taxon>Dinophyceae</taxon>
        <taxon>Suessiales</taxon>
        <taxon>Symbiodiniaceae</taxon>
        <taxon>Cladocopium</taxon>
    </lineage>
</organism>
<evidence type="ECO:0000313" key="9">
    <source>
        <dbReference type="Proteomes" id="UP001152797"/>
    </source>
</evidence>
<evidence type="ECO:0000313" key="8">
    <source>
        <dbReference type="EMBL" id="CAL4802940.1"/>
    </source>
</evidence>
<dbReference type="Proteomes" id="UP001152797">
    <property type="component" value="Unassembled WGS sequence"/>
</dbReference>
<reference evidence="7" key="1">
    <citation type="submission" date="2022-10" db="EMBL/GenBank/DDBJ databases">
        <authorList>
            <person name="Chen Y."/>
            <person name="Dougan E. K."/>
            <person name="Chan C."/>
            <person name="Rhodes N."/>
            <person name="Thang M."/>
        </authorList>
    </citation>
    <scope>NUCLEOTIDE SEQUENCE</scope>
</reference>
<dbReference type="EMBL" id="CAMXCT020006540">
    <property type="protein sequence ID" value="CAL1169003.1"/>
    <property type="molecule type" value="Genomic_DNA"/>
</dbReference>
<accession>A0A9P1GJS3</accession>
<proteinExistence type="predicted"/>
<feature type="non-terminal residue" evidence="7">
    <location>
        <position position="665"/>
    </location>
</feature>
<keyword evidence="3 5" id="KW-1133">Transmembrane helix</keyword>
<dbReference type="PANTHER" id="PTHR47823">
    <property type="entry name" value="ION_TRANS DOMAIN-CONTAINING PROTEIN"/>
    <property type="match status" value="1"/>
</dbReference>
<reference evidence="8 9" key="2">
    <citation type="submission" date="2024-05" db="EMBL/GenBank/DDBJ databases">
        <authorList>
            <person name="Chen Y."/>
            <person name="Shah S."/>
            <person name="Dougan E. K."/>
            <person name="Thang M."/>
            <person name="Chan C."/>
        </authorList>
    </citation>
    <scope>NUCLEOTIDE SEQUENCE [LARGE SCALE GENOMIC DNA]</scope>
</reference>
<dbReference type="OrthoDB" id="418683at2759"/>
<dbReference type="AlphaFoldDB" id="A0A9P1GJS3"/>
<dbReference type="SUPFAM" id="SSF81324">
    <property type="entry name" value="Voltage-gated potassium channels"/>
    <property type="match status" value="1"/>
</dbReference>
<dbReference type="EMBL" id="CAMXCT010006540">
    <property type="protein sequence ID" value="CAI4015628.1"/>
    <property type="molecule type" value="Genomic_DNA"/>
</dbReference>
<evidence type="ECO:0000256" key="3">
    <source>
        <dbReference type="ARBA" id="ARBA00022989"/>
    </source>
</evidence>
<keyword evidence="9" id="KW-1185">Reference proteome</keyword>
<name>A0A9P1GJS3_9DINO</name>
<keyword evidence="4 5" id="KW-0472">Membrane</keyword>